<gene>
    <name evidence="6" type="ORF">ACHKAR_12060</name>
</gene>
<dbReference type="InterPro" id="IPR050179">
    <property type="entry name" value="Trans_hexapeptide_repeat"/>
</dbReference>
<evidence type="ECO:0000313" key="7">
    <source>
        <dbReference type="Proteomes" id="UP001610063"/>
    </source>
</evidence>
<feature type="domain" description="PglD N-terminal" evidence="5">
    <location>
        <begin position="5"/>
        <end position="84"/>
    </location>
</feature>
<dbReference type="EMBL" id="JBIPKE010000017">
    <property type="protein sequence ID" value="MFH6984179.1"/>
    <property type="molecule type" value="Genomic_DNA"/>
</dbReference>
<evidence type="ECO:0000256" key="3">
    <source>
        <dbReference type="ARBA" id="ARBA00022737"/>
    </source>
</evidence>
<accession>A0ABW7N9H4</accession>
<organism evidence="6 7">
    <name type="scientific">Marinoscillum luteum</name>
    <dbReference type="NCBI Taxonomy" id="861051"/>
    <lineage>
        <taxon>Bacteria</taxon>
        <taxon>Pseudomonadati</taxon>
        <taxon>Bacteroidota</taxon>
        <taxon>Cytophagia</taxon>
        <taxon>Cytophagales</taxon>
        <taxon>Reichenbachiellaceae</taxon>
        <taxon>Marinoscillum</taxon>
    </lineage>
</organism>
<comment type="caution">
    <text evidence="6">The sequence shown here is derived from an EMBL/GenBank/DDBJ whole genome shotgun (WGS) entry which is preliminary data.</text>
</comment>
<evidence type="ECO:0000256" key="4">
    <source>
        <dbReference type="ARBA" id="ARBA00023315"/>
    </source>
</evidence>
<dbReference type="NCBIfam" id="TIGR03570">
    <property type="entry name" value="NeuD_NnaD"/>
    <property type="match status" value="1"/>
</dbReference>
<dbReference type="InterPro" id="IPR018357">
    <property type="entry name" value="Hexapep_transf_CS"/>
</dbReference>
<keyword evidence="4" id="KW-0012">Acyltransferase</keyword>
<protein>
    <submittedName>
        <fullName evidence="6">Acetyltransferase</fullName>
    </submittedName>
</protein>
<evidence type="ECO:0000256" key="2">
    <source>
        <dbReference type="ARBA" id="ARBA00022679"/>
    </source>
</evidence>
<dbReference type="PROSITE" id="PS00101">
    <property type="entry name" value="HEXAPEP_TRANSFERASES"/>
    <property type="match status" value="1"/>
</dbReference>
<keyword evidence="2" id="KW-0808">Transferase</keyword>
<dbReference type="PANTHER" id="PTHR43300">
    <property type="entry name" value="ACETYLTRANSFERASE"/>
    <property type="match status" value="1"/>
</dbReference>
<dbReference type="Gene3D" id="3.40.50.20">
    <property type="match status" value="1"/>
</dbReference>
<reference evidence="6 7" key="1">
    <citation type="journal article" date="2013" name="Int. J. Syst. Evol. Microbiol.">
        <title>Marinoscillum luteum sp. nov., isolated from marine sediment.</title>
        <authorList>
            <person name="Cha I.T."/>
            <person name="Park S.J."/>
            <person name="Kim S.J."/>
            <person name="Kim J.G."/>
            <person name="Jung M.Y."/>
            <person name="Shin K.S."/>
            <person name="Kwon K.K."/>
            <person name="Yang S.H."/>
            <person name="Seo Y.S."/>
            <person name="Rhee S.K."/>
        </authorList>
    </citation>
    <scope>NUCLEOTIDE SEQUENCE [LARGE SCALE GENOMIC DNA]</scope>
    <source>
        <strain evidence="6 7">KCTC 23939</strain>
    </source>
</reference>
<evidence type="ECO:0000259" key="5">
    <source>
        <dbReference type="Pfam" id="PF17836"/>
    </source>
</evidence>
<name>A0ABW7N9H4_9BACT</name>
<dbReference type="InterPro" id="IPR011004">
    <property type="entry name" value="Trimer_LpxA-like_sf"/>
</dbReference>
<dbReference type="SUPFAM" id="SSF51161">
    <property type="entry name" value="Trimeric LpxA-like enzymes"/>
    <property type="match status" value="1"/>
</dbReference>
<sequence>MEKPVIIFGAKGIGKAALEIFKSNRVVVYGFLEDDAEMHGQEIDDVTVLGKTDDHGFIKLIGQKTEAFVATDDNALRKRQVKMLMDTRKVMPTNAIHDAAIISNSAVIGHGNFINARVTLGANAVIGQHCLIHTGATIEHEVKMGDFVQVGAGTTINSGVEIANEAFIGSGSLIVAGVKIGKKARIGAGSVVIADVADGKTVFGNPATVIDSK</sequence>
<keyword evidence="3" id="KW-0677">Repeat</keyword>
<dbReference type="Gene3D" id="2.160.10.10">
    <property type="entry name" value="Hexapeptide repeat proteins"/>
    <property type="match status" value="2"/>
</dbReference>
<comment type="similarity">
    <text evidence="1">Belongs to the transferase hexapeptide repeat family.</text>
</comment>
<dbReference type="PANTHER" id="PTHR43300:SF7">
    <property type="entry name" value="UDP-N-ACETYLBACILLOSAMINE N-ACETYLTRANSFERASE"/>
    <property type="match status" value="1"/>
</dbReference>
<dbReference type="CDD" id="cd03360">
    <property type="entry name" value="LbH_AT_putative"/>
    <property type="match status" value="1"/>
</dbReference>
<evidence type="ECO:0000256" key="1">
    <source>
        <dbReference type="ARBA" id="ARBA00007274"/>
    </source>
</evidence>
<dbReference type="InterPro" id="IPR001451">
    <property type="entry name" value="Hexapep"/>
</dbReference>
<dbReference type="InterPro" id="IPR041561">
    <property type="entry name" value="PglD_N"/>
</dbReference>
<dbReference type="Proteomes" id="UP001610063">
    <property type="component" value="Unassembled WGS sequence"/>
</dbReference>
<dbReference type="Pfam" id="PF00132">
    <property type="entry name" value="Hexapep"/>
    <property type="match status" value="2"/>
</dbReference>
<dbReference type="InterPro" id="IPR020019">
    <property type="entry name" value="AcTrfase_PglD-like"/>
</dbReference>
<dbReference type="RefSeq" id="WP_159585041.1">
    <property type="nucleotide sequence ID" value="NZ_JBIPKE010000017.1"/>
</dbReference>
<proteinExistence type="inferred from homology"/>
<keyword evidence="7" id="KW-1185">Reference proteome</keyword>
<evidence type="ECO:0000313" key="6">
    <source>
        <dbReference type="EMBL" id="MFH6984179.1"/>
    </source>
</evidence>
<dbReference type="Pfam" id="PF17836">
    <property type="entry name" value="PglD_N"/>
    <property type="match status" value="1"/>
</dbReference>